<feature type="domain" description="LTD" evidence="4">
    <location>
        <begin position="386"/>
        <end position="504"/>
    </location>
</feature>
<dbReference type="AlphaFoldDB" id="A0A0D8XZV6"/>
<dbReference type="Proteomes" id="UP000053766">
    <property type="component" value="Unassembled WGS sequence"/>
</dbReference>
<evidence type="ECO:0000313" key="6">
    <source>
        <dbReference type="Proteomes" id="UP000053766"/>
    </source>
</evidence>
<dbReference type="GO" id="GO:0005652">
    <property type="term" value="C:nuclear lamina"/>
    <property type="evidence" value="ECO:0007669"/>
    <property type="project" value="TreeGrafter"/>
</dbReference>
<evidence type="ECO:0000256" key="1">
    <source>
        <dbReference type="ARBA" id="ARBA00022754"/>
    </source>
</evidence>
<dbReference type="GO" id="GO:0051664">
    <property type="term" value="P:nuclear pore localization"/>
    <property type="evidence" value="ECO:0007669"/>
    <property type="project" value="TreeGrafter"/>
</dbReference>
<evidence type="ECO:0000259" key="4">
    <source>
        <dbReference type="PROSITE" id="PS51841"/>
    </source>
</evidence>
<reference evidence="6" key="2">
    <citation type="journal article" date="2016" name="Sci. Rep.">
        <title>Dictyocaulus viviparus genome, variome and transcriptome elucidate lungworm biology and support future intervention.</title>
        <authorList>
            <person name="McNulty S.N."/>
            <person name="Strube C."/>
            <person name="Rosa B.A."/>
            <person name="Martin J.C."/>
            <person name="Tyagi R."/>
            <person name="Choi Y.J."/>
            <person name="Wang Q."/>
            <person name="Hallsworth Pepin K."/>
            <person name="Zhang X."/>
            <person name="Ozersky P."/>
            <person name="Wilson R.K."/>
            <person name="Sternberg P.W."/>
            <person name="Gasser R.B."/>
            <person name="Mitreva M."/>
        </authorList>
    </citation>
    <scope>NUCLEOTIDE SEQUENCE [LARGE SCALE GENOMIC DNA]</scope>
    <source>
        <strain evidence="6">HannoverDv2000</strain>
    </source>
</reference>
<dbReference type="STRING" id="29172.A0A0D8XZV6"/>
<organism evidence="5 6">
    <name type="scientific">Dictyocaulus viviparus</name>
    <name type="common">Bovine lungworm</name>
    <dbReference type="NCBI Taxonomy" id="29172"/>
    <lineage>
        <taxon>Eukaryota</taxon>
        <taxon>Metazoa</taxon>
        <taxon>Ecdysozoa</taxon>
        <taxon>Nematoda</taxon>
        <taxon>Chromadorea</taxon>
        <taxon>Rhabditida</taxon>
        <taxon>Rhabditina</taxon>
        <taxon>Rhabditomorpha</taxon>
        <taxon>Strongyloidea</taxon>
        <taxon>Metastrongylidae</taxon>
        <taxon>Dictyocaulus</taxon>
    </lineage>
</organism>
<dbReference type="GO" id="GO:0006998">
    <property type="term" value="P:nuclear envelope organization"/>
    <property type="evidence" value="ECO:0007669"/>
    <property type="project" value="TreeGrafter"/>
</dbReference>
<dbReference type="GO" id="GO:0005882">
    <property type="term" value="C:intermediate filament"/>
    <property type="evidence" value="ECO:0007669"/>
    <property type="project" value="UniProtKB-KW"/>
</dbReference>
<protein>
    <submittedName>
        <fullName evidence="5">Intermediate filament tail domain protein</fullName>
    </submittedName>
</protein>
<dbReference type="InterPro" id="IPR001322">
    <property type="entry name" value="Lamin_tail_dom"/>
</dbReference>
<evidence type="ECO:0000256" key="2">
    <source>
        <dbReference type="ARBA" id="ARBA00023054"/>
    </source>
</evidence>
<reference evidence="5 6" key="1">
    <citation type="submission" date="2013-11" db="EMBL/GenBank/DDBJ databases">
        <title>Draft genome of the bovine lungworm Dictyocaulus viviparus.</title>
        <authorList>
            <person name="Mitreva M."/>
        </authorList>
    </citation>
    <scope>NUCLEOTIDE SEQUENCE [LARGE SCALE GENOMIC DNA]</scope>
    <source>
        <strain evidence="5 6">HannoverDv2000</strain>
    </source>
</reference>
<dbReference type="EMBL" id="KN716239">
    <property type="protein sequence ID" value="KJH49294.1"/>
    <property type="molecule type" value="Genomic_DNA"/>
</dbReference>
<gene>
    <name evidence="5" type="ORF">DICVIV_04558</name>
</gene>
<accession>A0A0D8XZV6</accession>
<keyword evidence="2 3" id="KW-0175">Coiled coil</keyword>
<proteinExistence type="predicted"/>
<dbReference type="SUPFAM" id="SSF64593">
    <property type="entry name" value="Intermediate filament protein, coiled coil region"/>
    <property type="match status" value="1"/>
</dbReference>
<dbReference type="Pfam" id="PF00038">
    <property type="entry name" value="Filament"/>
    <property type="match status" value="1"/>
</dbReference>
<dbReference type="SUPFAM" id="SSF74853">
    <property type="entry name" value="Lamin A/C globular tail domain"/>
    <property type="match status" value="1"/>
</dbReference>
<dbReference type="PROSITE" id="PS51841">
    <property type="entry name" value="LTD"/>
    <property type="match status" value="1"/>
</dbReference>
<dbReference type="InterPro" id="IPR036708">
    <property type="entry name" value="BipD-like_sf"/>
</dbReference>
<evidence type="ECO:0000313" key="5">
    <source>
        <dbReference type="EMBL" id="KJH49294.1"/>
    </source>
</evidence>
<keyword evidence="1" id="KW-0403">Intermediate filament</keyword>
<feature type="coiled-coil region" evidence="3">
    <location>
        <begin position="125"/>
        <end position="166"/>
    </location>
</feature>
<dbReference type="GO" id="GO:0090435">
    <property type="term" value="P:protein localization to nuclear envelope"/>
    <property type="evidence" value="ECO:0007669"/>
    <property type="project" value="TreeGrafter"/>
</dbReference>
<dbReference type="PANTHER" id="PTHR45721">
    <property type="entry name" value="LAMIN DM0-RELATED"/>
    <property type="match status" value="1"/>
</dbReference>
<sequence>MEYDYASTRSRYGEVNAFYPHEKAEFQELNSRLERYIALVKGLERDNAQIVNELRHLHDSWGVQNTEFKANFSKALVMKREESMAALMENAENSIRATRVHAFIDLFNRRIQFIREAELGDRARCAELRSQIAKAEADLEIQMRENSRLAEERAQLNTLNANLYNEYERIWKEVDRIRLELAGFRAREDRLLAEKDFLLKVQEQEVYEIGSLLEESSFDAKKFFENDVAHAIKDIKQEYEESHNRIRKMVTGYYQQKADEVRRISNAKDSDDGKHRANQIANMEKLLEEIRTKFHSLEDRNHMLENEYRQLQHQIRNDEERYETEKRRCDDEYEKAVNSYQRLLIEQGSMSEVALLELEIYRKMIECEEKRLSHRGGIVKVHDSSSKTTKHRTFVGDIRIKDCDENGKHVVVENAGNVEHRMSGYRLSRTIDGHERSFTFPALFVLSPGQTVQVSARSYGHERHGHQHHFEFDDDTTCAVGTHIITRLYNAQGIEIANLELRTF</sequence>
<dbReference type="Gene3D" id="2.60.40.1260">
    <property type="entry name" value="Lamin Tail domain"/>
    <property type="match status" value="1"/>
</dbReference>
<dbReference type="InterPro" id="IPR039008">
    <property type="entry name" value="IF_rod_dom"/>
</dbReference>
<dbReference type="GO" id="GO:0031507">
    <property type="term" value="P:heterochromatin formation"/>
    <property type="evidence" value="ECO:0007669"/>
    <property type="project" value="TreeGrafter"/>
</dbReference>
<dbReference type="GO" id="GO:0007097">
    <property type="term" value="P:nuclear migration"/>
    <property type="evidence" value="ECO:0007669"/>
    <property type="project" value="TreeGrafter"/>
</dbReference>
<dbReference type="OrthoDB" id="5790241at2759"/>
<evidence type="ECO:0000256" key="3">
    <source>
        <dbReference type="SAM" id="Coils"/>
    </source>
</evidence>
<dbReference type="InterPro" id="IPR036415">
    <property type="entry name" value="Lamin_tail_dom_sf"/>
</dbReference>
<dbReference type="PANTHER" id="PTHR45721:SF12">
    <property type="entry name" value="INTERMEDIATE FILAMENT PROTEIN IFA-1"/>
    <property type="match status" value="1"/>
</dbReference>
<keyword evidence="6" id="KW-1185">Reference proteome</keyword>
<dbReference type="SUPFAM" id="SSF140693">
    <property type="entry name" value="IpaD-like"/>
    <property type="match status" value="1"/>
</dbReference>
<feature type="coiled-coil region" evidence="3">
    <location>
        <begin position="26"/>
        <end position="53"/>
    </location>
</feature>
<dbReference type="Pfam" id="PF00932">
    <property type="entry name" value="LTD"/>
    <property type="match status" value="1"/>
</dbReference>
<dbReference type="GO" id="GO:0005200">
    <property type="term" value="F:structural constituent of cytoskeleton"/>
    <property type="evidence" value="ECO:0007669"/>
    <property type="project" value="TreeGrafter"/>
</dbReference>
<name>A0A0D8XZV6_DICVI</name>
<feature type="coiled-coil region" evidence="3">
    <location>
        <begin position="280"/>
        <end position="328"/>
    </location>
</feature>